<name>A0A974XZX4_9GAMM</name>
<sequence length="273" mass="28903">MTSSYDASLPGCGLSPAGSTHREKRMTVIRWVVLLLAAVCGASAAAESRPTDIWLLGSIGVDEQGGVTQLEWRDARTPLHGLIAERITPRVRSWEFIPASIDGKPAPTQTGLAVHLQAQARADGSLDLRFVSARTGPMGLQTPPPGYPGDAARGGVSATVTVDVTVGADGTGSVKDMRFDGHQSRANGYRKSFFATSTQALKTWVFQPEIVGGRSVPTIVSVPIVFCLSSACTEREVRKVSAVTQQEDALPSHLYMADSSEVALKTKVQGTGI</sequence>
<feature type="domain" description="TonB C-terminal" evidence="1">
    <location>
        <begin position="144"/>
        <end position="226"/>
    </location>
</feature>
<dbReference type="Gene3D" id="3.30.1150.10">
    <property type="match status" value="1"/>
</dbReference>
<evidence type="ECO:0000313" key="2">
    <source>
        <dbReference type="EMBL" id="QSX78703.1"/>
    </source>
</evidence>
<dbReference type="Proteomes" id="UP000639274">
    <property type="component" value="Chromosome"/>
</dbReference>
<dbReference type="InterPro" id="IPR037682">
    <property type="entry name" value="TonB_C"/>
</dbReference>
<evidence type="ECO:0000259" key="1">
    <source>
        <dbReference type="Pfam" id="PF03544"/>
    </source>
</evidence>
<organism evidence="2 3">
    <name type="scientific">Agrilutibacter solisilvae</name>
    <dbReference type="NCBI Taxonomy" id="2763317"/>
    <lineage>
        <taxon>Bacteria</taxon>
        <taxon>Pseudomonadati</taxon>
        <taxon>Pseudomonadota</taxon>
        <taxon>Gammaproteobacteria</taxon>
        <taxon>Lysobacterales</taxon>
        <taxon>Lysobacteraceae</taxon>
        <taxon>Agrilutibacter</taxon>
    </lineage>
</organism>
<dbReference type="GO" id="GO:0055085">
    <property type="term" value="P:transmembrane transport"/>
    <property type="evidence" value="ECO:0007669"/>
    <property type="project" value="InterPro"/>
</dbReference>
<reference evidence="2 3" key="1">
    <citation type="submission" date="2021-03" db="EMBL/GenBank/DDBJ databases">
        <title>Lysobacter sp. nov. isolated from soil of gangwondo yeongwol, south Korea.</title>
        <authorList>
            <person name="Kim K.R."/>
            <person name="Kim K.H."/>
            <person name="Jeon C.O."/>
        </authorList>
    </citation>
    <scope>NUCLEOTIDE SEQUENCE [LARGE SCALE GENOMIC DNA]</scope>
    <source>
        <strain evidence="2 3">R19</strain>
    </source>
</reference>
<evidence type="ECO:0000313" key="3">
    <source>
        <dbReference type="Proteomes" id="UP000639274"/>
    </source>
</evidence>
<accession>A0A974XZX4</accession>
<gene>
    <name evidence="2" type="ORF">I8J32_001820</name>
</gene>
<dbReference type="SUPFAM" id="SSF74653">
    <property type="entry name" value="TolA/TonB C-terminal domain"/>
    <property type="match status" value="1"/>
</dbReference>
<proteinExistence type="predicted"/>
<dbReference type="KEGG" id="lsf:I8J32_001820"/>
<dbReference type="Pfam" id="PF03544">
    <property type="entry name" value="TonB_C"/>
    <property type="match status" value="1"/>
</dbReference>
<dbReference type="AlphaFoldDB" id="A0A974XZX4"/>
<protein>
    <submittedName>
        <fullName evidence="2">Energy transducer TonB</fullName>
    </submittedName>
</protein>
<dbReference type="RefSeq" id="WP_200615549.1">
    <property type="nucleotide sequence ID" value="NZ_CP071518.1"/>
</dbReference>
<keyword evidence="3" id="KW-1185">Reference proteome</keyword>
<dbReference type="EMBL" id="CP071518">
    <property type="protein sequence ID" value="QSX78703.1"/>
    <property type="molecule type" value="Genomic_DNA"/>
</dbReference>